<dbReference type="Pfam" id="PF16929">
    <property type="entry name" value="Asp2"/>
    <property type="match status" value="1"/>
</dbReference>
<reference evidence="1" key="1">
    <citation type="submission" date="2023-03" db="EMBL/GenBank/DDBJ databases">
        <authorList>
            <person name="Shen W."/>
            <person name="Cai J."/>
        </authorList>
    </citation>
    <scope>NUCLEOTIDE SEQUENCE</scope>
    <source>
        <strain evidence="1">Y15</strain>
    </source>
</reference>
<evidence type="ECO:0000313" key="1">
    <source>
        <dbReference type="EMBL" id="MDT2546729.1"/>
    </source>
</evidence>
<protein>
    <submittedName>
        <fullName evidence="1">Accessory Sec system protein Asp2</fullName>
    </submittedName>
</protein>
<proteinExistence type="predicted"/>
<dbReference type="NCBIfam" id="TIGR03712">
    <property type="entry name" value="acc_sec_asp2"/>
    <property type="match status" value="1"/>
</dbReference>
<name>A0AAP5KCX0_9ENTE</name>
<organism evidence="1 2">
    <name type="scientific">Enterococcus raffinosus</name>
    <dbReference type="NCBI Taxonomy" id="71452"/>
    <lineage>
        <taxon>Bacteria</taxon>
        <taxon>Bacillati</taxon>
        <taxon>Bacillota</taxon>
        <taxon>Bacilli</taxon>
        <taxon>Lactobacillales</taxon>
        <taxon>Enterococcaceae</taxon>
        <taxon>Enterococcus</taxon>
    </lineage>
</organism>
<dbReference type="RefSeq" id="WP_010744221.1">
    <property type="nucleotide sequence ID" value="NZ_CP072889.1"/>
</dbReference>
<dbReference type="GO" id="GO:0015031">
    <property type="term" value="P:protein transport"/>
    <property type="evidence" value="ECO:0007669"/>
    <property type="project" value="InterPro"/>
</dbReference>
<dbReference type="InterPro" id="IPR022267">
    <property type="entry name" value="Asp2"/>
</dbReference>
<gene>
    <name evidence="1" type="primary">asp2</name>
    <name evidence="1" type="ORF">P7D69_20580</name>
</gene>
<comment type="caution">
    <text evidence="1">The sequence shown here is derived from an EMBL/GenBank/DDBJ whole genome shotgun (WGS) entry which is preliminary data.</text>
</comment>
<sequence>MAKKINLFHIGKKAAENVDQLSSKFQYKWLPSNYDFSQDENETGIFIEGQFNTAFGRAIFILESHAELLVSNSHLLVQLPAYQIFYDNEAVISSEIEKILTLKQAISVEMKEMGQVFQFINQQYLVRQSGYKLSNDFIKVQPNFDGTIQKCGNSYVELNGNFSKEFRQVISWKMTNLIKADEKMEFFSEVGVLSGEIELLFKIFLVKENTSQVVQVIEVPLARLQQGEKITFKEQVNTYINVSLYARGGTGKLRVSQVHVRKALADSSSMIPGGKKIIDSENLTGEVFYYFNAGDLKPPLAVYFSGYRPAEGFEGRRMMSSMGGGPYMLIADPRLEGGNFYLGSKAFEQKIVETIQDKLKLLGFTSADLILSGLSMGTFGALYYASDLRPNSVIIGKPLANIGTIALNERVLRPNGFPTSLDMLFYNTGESSIQAAERLNKKFWDKFSAGDYSHTTFAVAYMKQDDYDKDAFPQLFKVLKENRSTARVLYKGLTGRHNDNSTGINKWFLKQYRNILFNSFQRIMDDFE</sequence>
<dbReference type="EMBL" id="JARPXL010000043">
    <property type="protein sequence ID" value="MDT2546729.1"/>
    <property type="molecule type" value="Genomic_DNA"/>
</dbReference>
<dbReference type="AlphaFoldDB" id="A0AAP5KCX0"/>
<accession>A0AAP5KCX0</accession>
<dbReference type="GeneID" id="67041822"/>
<dbReference type="Proteomes" id="UP001254770">
    <property type="component" value="Unassembled WGS sequence"/>
</dbReference>
<evidence type="ECO:0000313" key="2">
    <source>
        <dbReference type="Proteomes" id="UP001254770"/>
    </source>
</evidence>